<accession>A0AB34KJL3</accession>
<feature type="compositionally biased region" description="Polar residues" evidence="2">
    <location>
        <begin position="193"/>
        <end position="206"/>
    </location>
</feature>
<keyword evidence="6" id="KW-1185">Reference proteome</keyword>
<evidence type="ECO:0000256" key="1">
    <source>
        <dbReference type="ARBA" id="ARBA00022729"/>
    </source>
</evidence>
<evidence type="ECO:0000256" key="3">
    <source>
        <dbReference type="SAM" id="SignalP"/>
    </source>
</evidence>
<evidence type="ECO:0000313" key="5">
    <source>
        <dbReference type="EMBL" id="KAL1583555.1"/>
    </source>
</evidence>
<dbReference type="RefSeq" id="XP_069226662.1">
    <property type="nucleotide sequence ID" value="XM_069376256.1"/>
</dbReference>
<feature type="region of interest" description="Disordered" evidence="2">
    <location>
        <begin position="112"/>
        <end position="206"/>
    </location>
</feature>
<name>A0AB34KJL3_9PEZI</name>
<reference evidence="5 6" key="1">
    <citation type="journal article" date="2020" name="Microbiol. Resour. Announc.">
        <title>Draft Genome Sequence of a Cladosporium Species Isolated from the Mesophotic Ascidian Didemnum maculosum.</title>
        <authorList>
            <person name="Gioti A."/>
            <person name="Siaperas R."/>
            <person name="Nikolaivits E."/>
            <person name="Le Goff G."/>
            <person name="Ouazzani J."/>
            <person name="Kotoulas G."/>
            <person name="Topakas E."/>
        </authorList>
    </citation>
    <scope>NUCLEOTIDE SEQUENCE [LARGE SCALE GENOMIC DNA]</scope>
    <source>
        <strain evidence="5 6">TM138-S3</strain>
    </source>
</reference>
<dbReference type="InterPro" id="IPR052982">
    <property type="entry name" value="SRP1/TIP1-like"/>
</dbReference>
<comment type="caution">
    <text evidence="5">The sequence shown here is derived from an EMBL/GenBank/DDBJ whole genome shotgun (WGS) entry which is preliminary data.</text>
</comment>
<feature type="signal peptide" evidence="3">
    <location>
        <begin position="1"/>
        <end position="17"/>
    </location>
</feature>
<dbReference type="Proteomes" id="UP000803884">
    <property type="component" value="Unassembled WGS sequence"/>
</dbReference>
<dbReference type="GeneID" id="96009094"/>
<proteinExistence type="predicted"/>
<feature type="domain" description="Yeast cell wall synthesis Kre9/Knh1-like N-terminal" evidence="4">
    <location>
        <begin position="31"/>
        <end position="109"/>
    </location>
</feature>
<evidence type="ECO:0000313" key="6">
    <source>
        <dbReference type="Proteomes" id="UP000803884"/>
    </source>
</evidence>
<evidence type="ECO:0000259" key="4">
    <source>
        <dbReference type="Pfam" id="PF10342"/>
    </source>
</evidence>
<feature type="chain" id="PRO_5044298792" description="Yeast cell wall synthesis Kre9/Knh1-like N-terminal domain-containing protein" evidence="3">
    <location>
        <begin position="18"/>
        <end position="228"/>
    </location>
</feature>
<dbReference type="PANTHER" id="PTHR40633">
    <property type="entry name" value="MATRIX PROTEIN, PUTATIVE (AFU_ORTHOLOGUE AFUA_8G05410)-RELATED"/>
    <property type="match status" value="1"/>
</dbReference>
<feature type="compositionally biased region" description="Low complexity" evidence="2">
    <location>
        <begin position="146"/>
        <end position="185"/>
    </location>
</feature>
<feature type="compositionally biased region" description="Low complexity" evidence="2">
    <location>
        <begin position="116"/>
        <end position="134"/>
    </location>
</feature>
<keyword evidence="1 3" id="KW-0732">Signal</keyword>
<dbReference type="InterPro" id="IPR018466">
    <property type="entry name" value="Kre9/Knh1-like_N"/>
</dbReference>
<evidence type="ECO:0000256" key="2">
    <source>
        <dbReference type="SAM" id="MobiDB-lite"/>
    </source>
</evidence>
<organism evidence="5 6">
    <name type="scientific">Cladosporium halotolerans</name>
    <dbReference type="NCBI Taxonomy" id="1052096"/>
    <lineage>
        <taxon>Eukaryota</taxon>
        <taxon>Fungi</taxon>
        <taxon>Dikarya</taxon>
        <taxon>Ascomycota</taxon>
        <taxon>Pezizomycotina</taxon>
        <taxon>Dothideomycetes</taxon>
        <taxon>Dothideomycetidae</taxon>
        <taxon>Cladosporiales</taxon>
        <taxon>Cladosporiaceae</taxon>
        <taxon>Cladosporium</taxon>
    </lineage>
</organism>
<dbReference type="EMBL" id="JAAQHG020000034">
    <property type="protein sequence ID" value="KAL1583555.1"/>
    <property type="molecule type" value="Genomic_DNA"/>
</dbReference>
<gene>
    <name evidence="5" type="ORF">WHR41_07652</name>
</gene>
<dbReference type="PANTHER" id="PTHR40633:SF6">
    <property type="entry name" value="MATRIX PROTEIN, PUTATIVE (AFU_ORTHOLOGUE AFUA_8G05410)-RELATED"/>
    <property type="match status" value="1"/>
</dbReference>
<dbReference type="AlphaFoldDB" id="A0AB34KJL3"/>
<protein>
    <recommendedName>
        <fullName evidence="4">Yeast cell wall synthesis Kre9/Knh1-like N-terminal domain-containing protein</fullName>
    </recommendedName>
</protein>
<sequence length="228" mass="22903">MFSKALLLGAIAALATAQSTVLTFTNVPNPITDGQPQAITYATNDTTTPVTIILRQGLRTDLQDVETLTTEATGGQFIWTPPNSLPNGNDYALQIKQGNEINYYGPFTVQGQTTTSSARSSASASASGSPIVSANSTTSAMMTPMGTGASASGTGSPISRNTTMSSATLTASTTSSNSRATASSTDDAGFQGTGTSSAGSEPTGAASSMQIGSSLALFGAIAAGIFMQ</sequence>
<dbReference type="Pfam" id="PF10342">
    <property type="entry name" value="Kre9_KNH"/>
    <property type="match status" value="1"/>
</dbReference>